<dbReference type="PANTHER" id="PTHR12892:SF11">
    <property type="entry name" value="POST-GPI ATTACHMENT TO PROTEINS FACTOR 2"/>
    <property type="match status" value="1"/>
</dbReference>
<keyword evidence="6" id="KW-0333">Golgi apparatus</keyword>
<evidence type="ECO:0000256" key="6">
    <source>
        <dbReference type="ARBA" id="ARBA00023034"/>
    </source>
</evidence>
<dbReference type="OMA" id="FHFTAFW"/>
<dbReference type="Pfam" id="PF10277">
    <property type="entry name" value="Frag1"/>
    <property type="match status" value="1"/>
</dbReference>
<feature type="transmembrane region" description="Helical" evidence="8">
    <location>
        <begin position="215"/>
        <end position="239"/>
    </location>
</feature>
<evidence type="ECO:0000256" key="8">
    <source>
        <dbReference type="SAM" id="Phobius"/>
    </source>
</evidence>
<reference evidence="11" key="1">
    <citation type="submission" date="2015-02" db="EMBL/GenBank/DDBJ databases">
        <title>Genome sequencing for Strongylocentrotus purpuratus.</title>
        <authorList>
            <person name="Murali S."/>
            <person name="Liu Y."/>
            <person name="Vee V."/>
            <person name="English A."/>
            <person name="Wang M."/>
            <person name="Skinner E."/>
            <person name="Han Y."/>
            <person name="Muzny D.M."/>
            <person name="Worley K.C."/>
            <person name="Gibbs R.A."/>
        </authorList>
    </citation>
    <scope>NUCLEOTIDE SEQUENCE</scope>
</reference>
<name>A0A7M7GA43_STRPU</name>
<dbReference type="Proteomes" id="UP000007110">
    <property type="component" value="Unassembled WGS sequence"/>
</dbReference>
<accession>A0A7M7GA43</accession>
<evidence type="ECO:0000256" key="1">
    <source>
        <dbReference type="ARBA" id="ARBA00004653"/>
    </source>
</evidence>
<feature type="transmembrane region" description="Helical" evidence="8">
    <location>
        <begin position="21"/>
        <end position="44"/>
    </location>
</feature>
<evidence type="ECO:0000313" key="11">
    <source>
        <dbReference type="Proteomes" id="UP000007110"/>
    </source>
</evidence>
<comment type="subcellular location">
    <subcellularLocation>
        <location evidence="1">Golgi apparatus membrane</location>
        <topology evidence="1">Multi-pass membrane protein</topology>
    </subcellularLocation>
</comment>
<evidence type="ECO:0000256" key="3">
    <source>
        <dbReference type="ARBA" id="ARBA00022502"/>
    </source>
</evidence>
<dbReference type="GeneID" id="763865"/>
<feature type="transmembrane region" description="Helical" evidence="8">
    <location>
        <begin position="185"/>
        <end position="203"/>
    </location>
</feature>
<reference evidence="10" key="2">
    <citation type="submission" date="2021-01" db="UniProtKB">
        <authorList>
            <consortium name="EnsemblMetazoa"/>
        </authorList>
    </citation>
    <scope>IDENTIFICATION</scope>
</reference>
<feature type="transmembrane region" description="Helical" evidence="8">
    <location>
        <begin position="143"/>
        <end position="164"/>
    </location>
</feature>
<keyword evidence="5 8" id="KW-1133">Transmembrane helix</keyword>
<evidence type="ECO:0000313" key="10">
    <source>
        <dbReference type="EnsemblMetazoa" id="XP_001199979"/>
    </source>
</evidence>
<keyword evidence="4 8" id="KW-0812">Transmembrane</keyword>
<dbReference type="KEGG" id="spu:763865"/>
<evidence type="ECO:0000256" key="2">
    <source>
        <dbReference type="ARBA" id="ARBA00007414"/>
    </source>
</evidence>
<keyword evidence="11" id="KW-1185">Reference proteome</keyword>
<evidence type="ECO:0000259" key="9">
    <source>
        <dbReference type="Pfam" id="PF10277"/>
    </source>
</evidence>
<feature type="domain" description="CWH43-like N-terminal" evidence="9">
    <location>
        <begin position="25"/>
        <end position="239"/>
    </location>
</feature>
<keyword evidence="7 8" id="KW-0472">Membrane</keyword>
<dbReference type="GO" id="GO:0006506">
    <property type="term" value="P:GPI anchor biosynthetic process"/>
    <property type="evidence" value="ECO:0000318"/>
    <property type="project" value="GO_Central"/>
</dbReference>
<dbReference type="OrthoDB" id="68581at2759"/>
<dbReference type="InParanoid" id="A0A7M7GA43"/>
<proteinExistence type="inferred from homology"/>
<evidence type="ECO:0000256" key="7">
    <source>
        <dbReference type="ARBA" id="ARBA00023136"/>
    </source>
</evidence>
<dbReference type="AlphaFoldDB" id="A0A7M7GA43"/>
<dbReference type="InterPro" id="IPR019402">
    <property type="entry name" value="CWH43_N"/>
</dbReference>
<dbReference type="GO" id="GO:0000139">
    <property type="term" value="C:Golgi membrane"/>
    <property type="evidence" value="ECO:0007669"/>
    <property type="project" value="UniProtKB-SubCell"/>
</dbReference>
<evidence type="ECO:0000256" key="4">
    <source>
        <dbReference type="ARBA" id="ARBA00022692"/>
    </source>
</evidence>
<dbReference type="EnsemblMetazoa" id="XM_001199979">
    <property type="protein sequence ID" value="XP_001199979"/>
    <property type="gene ID" value="LOC763865"/>
</dbReference>
<dbReference type="GO" id="GO:0005789">
    <property type="term" value="C:endoplasmic reticulum membrane"/>
    <property type="evidence" value="ECO:0000318"/>
    <property type="project" value="GO_Central"/>
</dbReference>
<keyword evidence="3" id="KW-0337">GPI-anchor biosynthesis</keyword>
<comment type="similarity">
    <text evidence="2">Belongs to the PGAP2 family.</text>
</comment>
<evidence type="ECO:0000256" key="5">
    <source>
        <dbReference type="ARBA" id="ARBA00022989"/>
    </source>
</evidence>
<dbReference type="PANTHER" id="PTHR12892">
    <property type="entry name" value="FGF RECEPTOR ACTIVATING PROTEIN 1"/>
    <property type="match status" value="1"/>
</dbReference>
<dbReference type="FunCoup" id="A0A7M7GA43">
    <property type="interactions" value="1038"/>
</dbReference>
<dbReference type="InterPro" id="IPR039545">
    <property type="entry name" value="PGAP2"/>
</dbReference>
<organism evidence="10 11">
    <name type="scientific">Strongylocentrotus purpuratus</name>
    <name type="common">Purple sea urchin</name>
    <dbReference type="NCBI Taxonomy" id="7668"/>
    <lineage>
        <taxon>Eukaryota</taxon>
        <taxon>Metazoa</taxon>
        <taxon>Echinodermata</taxon>
        <taxon>Eleutherozoa</taxon>
        <taxon>Echinozoa</taxon>
        <taxon>Echinoidea</taxon>
        <taxon>Euechinoidea</taxon>
        <taxon>Echinacea</taxon>
        <taxon>Camarodonta</taxon>
        <taxon>Echinidea</taxon>
        <taxon>Strongylocentrotidae</taxon>
        <taxon>Strongylocentrotus</taxon>
    </lineage>
</organism>
<protein>
    <recommendedName>
        <fullName evidence="9">CWH43-like N-terminal domain-containing protein</fullName>
    </recommendedName>
</protein>
<dbReference type="RefSeq" id="XP_001199979.3">
    <property type="nucleotide sequence ID" value="XM_001199979.4"/>
</dbReference>
<sequence length="254" mass="28719">MGIVSGPSRFTSNGIKISLPAAVTITSWIIILGFMLSILCAVLINFEDTTETHCHVPNFLPSFSAAIATAPSSYIWRLTVTLSSAQRVTAVFGHYSLYSSLPDSTGLYQFLCQLCAVLEMTENLALIGLTCVSSRELYEIHEMFFITFQASSMLYMMFMCLLFRMATNLGPAPTEGERHILHKKLALFFTNLVAFISAMYFFFRHNWYCEPGVYSLFACCEYLVVITNIIFHIVVSTYFEDRELRLGCRINSKK</sequence>